<keyword evidence="1" id="KW-0812">Transmembrane</keyword>
<proteinExistence type="predicted"/>
<evidence type="ECO:0000313" key="2">
    <source>
        <dbReference type="EMBL" id="CAL8103029.1"/>
    </source>
</evidence>
<feature type="transmembrane region" description="Helical" evidence="1">
    <location>
        <begin position="274"/>
        <end position="295"/>
    </location>
</feature>
<comment type="caution">
    <text evidence="2">The sequence shown here is derived from an EMBL/GenBank/DDBJ whole genome shotgun (WGS) entry which is preliminary data.</text>
</comment>
<evidence type="ECO:0000313" key="3">
    <source>
        <dbReference type="Proteomes" id="UP001642540"/>
    </source>
</evidence>
<evidence type="ECO:0000256" key="1">
    <source>
        <dbReference type="SAM" id="Phobius"/>
    </source>
</evidence>
<dbReference type="EMBL" id="CAXLJM020000034">
    <property type="protein sequence ID" value="CAL8103029.1"/>
    <property type="molecule type" value="Genomic_DNA"/>
</dbReference>
<dbReference type="Proteomes" id="UP001642540">
    <property type="component" value="Unassembled WGS sequence"/>
</dbReference>
<keyword evidence="3" id="KW-1185">Reference proteome</keyword>
<accession>A0ABP1QLI2</accession>
<sequence>MYISSKKVINYVPSIDPTFKTYGGSPYFGSMEDILNSPEFKNRDIAQDPDVWGDALAVYEKLVKNRGRQVDPKGYPIGFYPPGMFSPFANPILDNQDIPAIPIQINKGQIVNGHPNNFDLFATSPATGSIPDEVMTVNERFFQNSIMTQAMLYRRCGGPHPRGKVCYGVPSGCIEDRMCRLIVTFGLDDTTATTPPKELIVHLAGETSRNGFVAMAFSHDRFVAINQLIVITPGSQQGQDFVVYCINAATIPDPKIALYFSYTDDYQSFMQIHVLTNVLSIPLLITSTVSILVELDFKWRSVDTLPVLHSISGIISLTLLPVEIGTGVLLVRRRRQPSVDDDDNPKLRKCSIWSHWLLGNLSYIFGSKFTS</sequence>
<organism evidence="2 3">
    <name type="scientific">Orchesella dallaii</name>
    <dbReference type="NCBI Taxonomy" id="48710"/>
    <lineage>
        <taxon>Eukaryota</taxon>
        <taxon>Metazoa</taxon>
        <taxon>Ecdysozoa</taxon>
        <taxon>Arthropoda</taxon>
        <taxon>Hexapoda</taxon>
        <taxon>Collembola</taxon>
        <taxon>Entomobryomorpha</taxon>
        <taxon>Entomobryoidea</taxon>
        <taxon>Orchesellidae</taxon>
        <taxon>Orchesellinae</taxon>
        <taxon>Orchesella</taxon>
    </lineage>
</organism>
<protein>
    <submittedName>
        <fullName evidence="2">Uncharacterized protein</fullName>
    </submittedName>
</protein>
<feature type="transmembrane region" description="Helical" evidence="1">
    <location>
        <begin position="307"/>
        <end position="331"/>
    </location>
</feature>
<name>A0ABP1QLI2_9HEXA</name>
<keyword evidence="1" id="KW-0472">Membrane</keyword>
<keyword evidence="1" id="KW-1133">Transmembrane helix</keyword>
<reference evidence="2 3" key="1">
    <citation type="submission" date="2024-08" db="EMBL/GenBank/DDBJ databases">
        <authorList>
            <person name="Cucini C."/>
            <person name="Frati F."/>
        </authorList>
    </citation>
    <scope>NUCLEOTIDE SEQUENCE [LARGE SCALE GENOMIC DNA]</scope>
</reference>
<gene>
    <name evidence="2" type="ORF">ODALV1_LOCUS11328</name>
</gene>